<keyword evidence="2" id="KW-1185">Reference proteome</keyword>
<accession>A0ACB7TJ45</accession>
<gene>
    <name evidence="1" type="ORF">HPB50_020159</name>
</gene>
<dbReference type="EMBL" id="CM023481">
    <property type="protein sequence ID" value="KAH6947582.1"/>
    <property type="molecule type" value="Genomic_DNA"/>
</dbReference>
<dbReference type="Proteomes" id="UP000821845">
    <property type="component" value="Chromosome 1"/>
</dbReference>
<comment type="caution">
    <text evidence="1">The sequence shown here is derived from an EMBL/GenBank/DDBJ whole genome shotgun (WGS) entry which is preliminary data.</text>
</comment>
<protein>
    <submittedName>
        <fullName evidence="1">Uncharacterized protein</fullName>
    </submittedName>
</protein>
<reference evidence="1" key="1">
    <citation type="submission" date="2020-05" db="EMBL/GenBank/DDBJ databases">
        <title>Large-scale comparative analyses of tick genomes elucidate their genetic diversity and vector capacities.</title>
        <authorList>
            <person name="Jia N."/>
            <person name="Wang J."/>
            <person name="Shi W."/>
            <person name="Du L."/>
            <person name="Sun Y."/>
            <person name="Zhan W."/>
            <person name="Jiang J."/>
            <person name="Wang Q."/>
            <person name="Zhang B."/>
            <person name="Ji P."/>
            <person name="Sakyi L.B."/>
            <person name="Cui X."/>
            <person name="Yuan T."/>
            <person name="Jiang B."/>
            <person name="Yang W."/>
            <person name="Lam T.T.-Y."/>
            <person name="Chang Q."/>
            <person name="Ding S."/>
            <person name="Wang X."/>
            <person name="Zhu J."/>
            <person name="Ruan X."/>
            <person name="Zhao L."/>
            <person name="Wei J."/>
            <person name="Que T."/>
            <person name="Du C."/>
            <person name="Cheng J."/>
            <person name="Dai P."/>
            <person name="Han X."/>
            <person name="Huang E."/>
            <person name="Gao Y."/>
            <person name="Liu J."/>
            <person name="Shao H."/>
            <person name="Ye R."/>
            <person name="Li L."/>
            <person name="Wei W."/>
            <person name="Wang X."/>
            <person name="Wang C."/>
            <person name="Yang T."/>
            <person name="Huo Q."/>
            <person name="Li W."/>
            <person name="Guo W."/>
            <person name="Chen H."/>
            <person name="Zhou L."/>
            <person name="Ni X."/>
            <person name="Tian J."/>
            <person name="Zhou Y."/>
            <person name="Sheng Y."/>
            <person name="Liu T."/>
            <person name="Pan Y."/>
            <person name="Xia L."/>
            <person name="Li J."/>
            <person name="Zhao F."/>
            <person name="Cao W."/>
        </authorList>
    </citation>
    <scope>NUCLEOTIDE SEQUENCE</scope>
    <source>
        <strain evidence="1">Hyas-2018</strain>
    </source>
</reference>
<organism evidence="1 2">
    <name type="scientific">Hyalomma asiaticum</name>
    <name type="common">Tick</name>
    <dbReference type="NCBI Taxonomy" id="266040"/>
    <lineage>
        <taxon>Eukaryota</taxon>
        <taxon>Metazoa</taxon>
        <taxon>Ecdysozoa</taxon>
        <taxon>Arthropoda</taxon>
        <taxon>Chelicerata</taxon>
        <taxon>Arachnida</taxon>
        <taxon>Acari</taxon>
        <taxon>Parasitiformes</taxon>
        <taxon>Ixodida</taxon>
        <taxon>Ixodoidea</taxon>
        <taxon>Ixodidae</taxon>
        <taxon>Hyalomminae</taxon>
        <taxon>Hyalomma</taxon>
    </lineage>
</organism>
<sequence length="105" mass="11140">MQVARQQVGRTLSSARSPQRGPEALTRGSIGYGGAAARDRTKRAGRTAAGIALGNSARRRYQKNARPLCRWGSSRDHAAATLLLALPVLSPKARLSPSLLPQALP</sequence>
<evidence type="ECO:0000313" key="1">
    <source>
        <dbReference type="EMBL" id="KAH6947582.1"/>
    </source>
</evidence>
<proteinExistence type="predicted"/>
<name>A0ACB7TJ45_HYAAI</name>
<evidence type="ECO:0000313" key="2">
    <source>
        <dbReference type="Proteomes" id="UP000821845"/>
    </source>
</evidence>